<comment type="caution">
    <text evidence="3">The sequence shown here is derived from an EMBL/GenBank/DDBJ whole genome shotgun (WGS) entry which is preliminary data.</text>
</comment>
<dbReference type="EMBL" id="CAJOBH010067522">
    <property type="protein sequence ID" value="CAF4455775.1"/>
    <property type="molecule type" value="Genomic_DNA"/>
</dbReference>
<accession>A0A8S3DVI7</accession>
<evidence type="ECO:0000313" key="3">
    <source>
        <dbReference type="EMBL" id="CAF5008673.1"/>
    </source>
</evidence>
<dbReference type="AlphaFoldDB" id="A0A8S3DVI7"/>
<reference evidence="3" key="1">
    <citation type="submission" date="2021-02" db="EMBL/GenBank/DDBJ databases">
        <authorList>
            <person name="Nowell W R."/>
        </authorList>
    </citation>
    <scope>NUCLEOTIDE SEQUENCE</scope>
</reference>
<dbReference type="EMBL" id="CAJOBJ010210199">
    <property type="protein sequence ID" value="CAF5008673.1"/>
    <property type="molecule type" value="Genomic_DNA"/>
</dbReference>
<dbReference type="Proteomes" id="UP000681720">
    <property type="component" value="Unassembled WGS sequence"/>
</dbReference>
<feature type="non-terminal residue" evidence="3">
    <location>
        <position position="68"/>
    </location>
</feature>
<dbReference type="EMBL" id="CAJOBJ010154546">
    <property type="protein sequence ID" value="CAF4820292.1"/>
    <property type="molecule type" value="Genomic_DNA"/>
</dbReference>
<organism evidence="3 4">
    <name type="scientific">Rotaria magnacalcarata</name>
    <dbReference type="NCBI Taxonomy" id="392030"/>
    <lineage>
        <taxon>Eukaryota</taxon>
        <taxon>Metazoa</taxon>
        <taxon>Spiralia</taxon>
        <taxon>Gnathifera</taxon>
        <taxon>Rotifera</taxon>
        <taxon>Eurotatoria</taxon>
        <taxon>Bdelloidea</taxon>
        <taxon>Philodinida</taxon>
        <taxon>Philodinidae</taxon>
        <taxon>Rotaria</taxon>
    </lineage>
</organism>
<evidence type="ECO:0000313" key="4">
    <source>
        <dbReference type="Proteomes" id="UP000681720"/>
    </source>
</evidence>
<proteinExistence type="predicted"/>
<protein>
    <submittedName>
        <fullName evidence="3">Uncharacterized protein</fullName>
    </submittedName>
</protein>
<gene>
    <name evidence="1" type="ORF">BYL167_LOCUS33970</name>
    <name evidence="2" type="ORF">GIL414_LOCUS47982</name>
    <name evidence="3" type="ORF">GIL414_LOCUS57726</name>
</gene>
<dbReference type="Proteomes" id="UP000681967">
    <property type="component" value="Unassembled WGS sequence"/>
</dbReference>
<sequence>MSNNPVQQYGDYSPIVNPYYVTTPLSSLQDSFSNTSYNEACLDGPRCLQYNQTDTINYLKDNYFDLII</sequence>
<name>A0A8S3DVI7_9BILA</name>
<evidence type="ECO:0000313" key="2">
    <source>
        <dbReference type="EMBL" id="CAF4820292.1"/>
    </source>
</evidence>
<evidence type="ECO:0000313" key="1">
    <source>
        <dbReference type="EMBL" id="CAF4455775.1"/>
    </source>
</evidence>